<evidence type="ECO:0000313" key="2">
    <source>
        <dbReference type="EMBL" id="KIK26780.1"/>
    </source>
</evidence>
<dbReference type="Pfam" id="PF04921">
    <property type="entry name" value="XAP5"/>
    <property type="match status" value="1"/>
</dbReference>
<dbReference type="AlphaFoldDB" id="A0A0C9YNX7"/>
<dbReference type="OrthoDB" id="1562195at2759"/>
<accession>A0A0C9YNX7</accession>
<name>A0A0C9YNX7_9AGAM</name>
<dbReference type="HOGENOM" id="CLU_657411_0_0_1"/>
<protein>
    <recommendedName>
        <fullName evidence="1">FAM50A/XAP5 C-terminal domain-containing protein</fullName>
    </recommendedName>
</protein>
<dbReference type="Proteomes" id="UP000054018">
    <property type="component" value="Unassembled WGS sequence"/>
</dbReference>
<dbReference type="PANTHER" id="PTHR12722">
    <property type="entry name" value="XAP-5 PROTEIN-RELATED"/>
    <property type="match status" value="1"/>
</dbReference>
<feature type="domain" description="FAM50A/XAP5 C-terminal" evidence="1">
    <location>
        <begin position="170"/>
        <end position="285"/>
    </location>
</feature>
<organism evidence="2 3">
    <name type="scientific">Pisolithus microcarpus 441</name>
    <dbReference type="NCBI Taxonomy" id="765257"/>
    <lineage>
        <taxon>Eukaryota</taxon>
        <taxon>Fungi</taxon>
        <taxon>Dikarya</taxon>
        <taxon>Basidiomycota</taxon>
        <taxon>Agaricomycotina</taxon>
        <taxon>Agaricomycetes</taxon>
        <taxon>Agaricomycetidae</taxon>
        <taxon>Boletales</taxon>
        <taxon>Sclerodermatineae</taxon>
        <taxon>Pisolithaceae</taxon>
        <taxon>Pisolithus</taxon>
    </lineage>
</organism>
<dbReference type="STRING" id="765257.A0A0C9YNX7"/>
<proteinExistence type="predicted"/>
<reference evidence="2 3" key="1">
    <citation type="submission" date="2014-04" db="EMBL/GenBank/DDBJ databases">
        <authorList>
            <consortium name="DOE Joint Genome Institute"/>
            <person name="Kuo A."/>
            <person name="Kohler A."/>
            <person name="Costa M.D."/>
            <person name="Nagy L.G."/>
            <person name="Floudas D."/>
            <person name="Copeland A."/>
            <person name="Barry K.W."/>
            <person name="Cichocki N."/>
            <person name="Veneault-Fourrey C."/>
            <person name="LaButti K."/>
            <person name="Lindquist E.A."/>
            <person name="Lipzen A."/>
            <person name="Lundell T."/>
            <person name="Morin E."/>
            <person name="Murat C."/>
            <person name="Sun H."/>
            <person name="Tunlid A."/>
            <person name="Henrissat B."/>
            <person name="Grigoriev I.V."/>
            <person name="Hibbett D.S."/>
            <person name="Martin F."/>
            <person name="Nordberg H.P."/>
            <person name="Cantor M.N."/>
            <person name="Hua S.X."/>
        </authorList>
    </citation>
    <scope>NUCLEOTIDE SEQUENCE [LARGE SCALE GENOMIC DNA]</scope>
    <source>
        <strain evidence="2 3">441</strain>
    </source>
</reference>
<dbReference type="GO" id="GO:0006325">
    <property type="term" value="P:chromatin organization"/>
    <property type="evidence" value="ECO:0007669"/>
    <property type="project" value="TreeGrafter"/>
</dbReference>
<dbReference type="GO" id="GO:0005634">
    <property type="term" value="C:nucleus"/>
    <property type="evidence" value="ECO:0007669"/>
    <property type="project" value="InterPro"/>
</dbReference>
<dbReference type="EMBL" id="KN833700">
    <property type="protein sequence ID" value="KIK26780.1"/>
    <property type="molecule type" value="Genomic_DNA"/>
</dbReference>
<dbReference type="InterPro" id="IPR048337">
    <property type="entry name" value="FAM50A/XAP5_C"/>
</dbReference>
<dbReference type="InterPro" id="IPR007005">
    <property type="entry name" value="XAP5"/>
</dbReference>
<evidence type="ECO:0000259" key="1">
    <source>
        <dbReference type="Pfam" id="PF04921"/>
    </source>
</evidence>
<sequence length="418" mass="47695">MTVLKVSTTTSYICLLTKARSSRGRSHQAALPESQERERHRLKLISKTEKSRPSANKIVGQNDSMEDTLKNSTVGLVRLEDFQQRRKEIEEAKASQAACMSELKEQTKKVKKCTKAKLTLSFAIDDEEGDFSQEPRRRFSLIVKREEAERKEREQLRQEWLQQQDELKMEDIEITYSYWDGSGHRKSVLCKKGDAIANFLEICHQQFSELRGISVDNLMYIELKEDLMIPHHYIFYDFIVNKARGNSGLLFNFDVDDDVRLLSDAMMEKDESHAGKVVERGWYKRLTKRRRPRHLKSPPPMKPRQLPVRETQFQACRCFKASSRPSKAPTSPLITLRPAGVSGSVASLNIGMFTLGIPLSGITKLPLDKVTTITRSEGMQNVPKIQDETLPQQTHGTGKPRSFKVDLVIAPVVLTFAS</sequence>
<keyword evidence="3" id="KW-1185">Reference proteome</keyword>
<gene>
    <name evidence="2" type="ORF">PISMIDRAFT_8797</name>
</gene>
<dbReference type="PANTHER" id="PTHR12722:SF0">
    <property type="entry name" value="PROTEIN FAM50A"/>
    <property type="match status" value="1"/>
</dbReference>
<evidence type="ECO:0000313" key="3">
    <source>
        <dbReference type="Proteomes" id="UP000054018"/>
    </source>
</evidence>
<reference evidence="3" key="2">
    <citation type="submission" date="2015-01" db="EMBL/GenBank/DDBJ databases">
        <title>Evolutionary Origins and Diversification of the Mycorrhizal Mutualists.</title>
        <authorList>
            <consortium name="DOE Joint Genome Institute"/>
            <consortium name="Mycorrhizal Genomics Consortium"/>
            <person name="Kohler A."/>
            <person name="Kuo A."/>
            <person name="Nagy L.G."/>
            <person name="Floudas D."/>
            <person name="Copeland A."/>
            <person name="Barry K.W."/>
            <person name="Cichocki N."/>
            <person name="Veneault-Fourrey C."/>
            <person name="LaButti K."/>
            <person name="Lindquist E.A."/>
            <person name="Lipzen A."/>
            <person name="Lundell T."/>
            <person name="Morin E."/>
            <person name="Murat C."/>
            <person name="Riley R."/>
            <person name="Ohm R."/>
            <person name="Sun H."/>
            <person name="Tunlid A."/>
            <person name="Henrissat B."/>
            <person name="Grigoriev I.V."/>
            <person name="Hibbett D.S."/>
            <person name="Martin F."/>
        </authorList>
    </citation>
    <scope>NUCLEOTIDE SEQUENCE [LARGE SCALE GENOMIC DNA]</scope>
    <source>
        <strain evidence="3">441</strain>
    </source>
</reference>